<sequence length="181" mass="20736">MTIKQLFNYAIQYWVQIFALAGIPLALLKILLDRRSKRDELRYNGLVSIRNAEIRSYAQAVGLLFARVNYLTVVINDDHEELKRLLNSLLAVQEELMKSYVTLGFLLPQTDKNGLEAFNSTILKVSMEYIQIISSYLNNRISLATLDASFRELKPKMDKAAEEVDESSPLVEKMVRKHLGI</sequence>
<dbReference type="RefSeq" id="WP_245118877.1">
    <property type="nucleotide sequence ID" value="NZ_CP095061.1"/>
</dbReference>
<evidence type="ECO:0000313" key="2">
    <source>
        <dbReference type="EMBL" id="UOQ64867.1"/>
    </source>
</evidence>
<keyword evidence="1" id="KW-1133">Transmembrane helix</keyword>
<accession>A0ABY4G238</accession>
<feature type="transmembrane region" description="Helical" evidence="1">
    <location>
        <begin position="13"/>
        <end position="32"/>
    </location>
</feature>
<organism evidence="2 3">
    <name type="scientific">Hymenobacter volaticus</name>
    <dbReference type="NCBI Taxonomy" id="2932254"/>
    <lineage>
        <taxon>Bacteria</taxon>
        <taxon>Pseudomonadati</taxon>
        <taxon>Bacteroidota</taxon>
        <taxon>Cytophagia</taxon>
        <taxon>Cytophagales</taxon>
        <taxon>Hymenobacteraceae</taxon>
        <taxon>Hymenobacter</taxon>
    </lineage>
</organism>
<keyword evidence="1" id="KW-0472">Membrane</keyword>
<gene>
    <name evidence="2" type="ORF">MUN86_14990</name>
</gene>
<evidence type="ECO:0000256" key="1">
    <source>
        <dbReference type="SAM" id="Phobius"/>
    </source>
</evidence>
<evidence type="ECO:0000313" key="3">
    <source>
        <dbReference type="Proteomes" id="UP000830401"/>
    </source>
</evidence>
<name>A0ABY4G238_9BACT</name>
<dbReference type="EMBL" id="CP095061">
    <property type="protein sequence ID" value="UOQ64867.1"/>
    <property type="molecule type" value="Genomic_DNA"/>
</dbReference>
<reference evidence="2" key="1">
    <citation type="submission" date="2022-04" db="EMBL/GenBank/DDBJ databases">
        <title>Hymenobacter sp. isolated from the air.</title>
        <authorList>
            <person name="Won M."/>
            <person name="Lee C.-M."/>
            <person name="Woen H.-Y."/>
            <person name="Kwon S.-W."/>
        </authorList>
    </citation>
    <scope>NUCLEOTIDE SEQUENCE</scope>
    <source>
        <strain evidence="2">5420S-77</strain>
    </source>
</reference>
<proteinExistence type="predicted"/>
<keyword evidence="3" id="KW-1185">Reference proteome</keyword>
<evidence type="ECO:0008006" key="4">
    <source>
        <dbReference type="Google" id="ProtNLM"/>
    </source>
</evidence>
<protein>
    <recommendedName>
        <fullName evidence="4">DUF4760 domain-containing protein</fullName>
    </recommendedName>
</protein>
<dbReference type="Proteomes" id="UP000830401">
    <property type="component" value="Chromosome"/>
</dbReference>
<keyword evidence="1" id="KW-0812">Transmembrane</keyword>